<dbReference type="InterPro" id="IPR025789">
    <property type="entry name" value="DOT1_dom"/>
</dbReference>
<evidence type="ECO:0000313" key="5">
    <source>
        <dbReference type="Proteomes" id="UP000039865"/>
    </source>
</evidence>
<feature type="region of interest" description="Disordered" evidence="2">
    <location>
        <begin position="516"/>
        <end position="613"/>
    </location>
</feature>
<evidence type="ECO:0000259" key="3">
    <source>
        <dbReference type="Pfam" id="PF08123"/>
    </source>
</evidence>
<reference evidence="4 5" key="1">
    <citation type="submission" date="2014-06" db="EMBL/GenBank/DDBJ databases">
        <authorList>
            <person name="Swart Estienne"/>
        </authorList>
    </citation>
    <scope>NUCLEOTIDE SEQUENCE [LARGE SCALE GENOMIC DNA]</scope>
    <source>
        <strain evidence="4 5">130c</strain>
    </source>
</reference>
<evidence type="ECO:0000256" key="1">
    <source>
        <dbReference type="SAM" id="Coils"/>
    </source>
</evidence>
<protein>
    <recommendedName>
        <fullName evidence="3">DOT1 domain-containing protein</fullName>
    </recommendedName>
</protein>
<dbReference type="Proteomes" id="UP000039865">
    <property type="component" value="Unassembled WGS sequence"/>
</dbReference>
<dbReference type="Gene3D" id="3.40.50.150">
    <property type="entry name" value="Vaccinia Virus protein VP39"/>
    <property type="match status" value="1"/>
</dbReference>
<feature type="compositionally biased region" description="Acidic residues" evidence="2">
    <location>
        <begin position="519"/>
        <end position="529"/>
    </location>
</feature>
<gene>
    <name evidence="4" type="primary">Contig17948.g19077</name>
    <name evidence="4" type="ORF">STYLEM_9103</name>
</gene>
<feature type="coiled-coil region" evidence="1">
    <location>
        <begin position="19"/>
        <end position="53"/>
    </location>
</feature>
<feature type="compositionally biased region" description="Polar residues" evidence="2">
    <location>
        <begin position="381"/>
        <end position="398"/>
    </location>
</feature>
<keyword evidence="1" id="KW-0175">Coiled coil</keyword>
<feature type="region of interest" description="Disordered" evidence="2">
    <location>
        <begin position="359"/>
        <end position="398"/>
    </location>
</feature>
<feature type="compositionally biased region" description="Low complexity" evidence="2">
    <location>
        <begin position="359"/>
        <end position="380"/>
    </location>
</feature>
<dbReference type="OrthoDB" id="496516at2759"/>
<dbReference type="InParanoid" id="A0A078AF08"/>
<dbReference type="SUPFAM" id="SSF53335">
    <property type="entry name" value="S-adenosyl-L-methionine-dependent methyltransferases"/>
    <property type="match status" value="1"/>
</dbReference>
<dbReference type="AlphaFoldDB" id="A0A078AF08"/>
<evidence type="ECO:0000256" key="2">
    <source>
        <dbReference type="SAM" id="MobiDB-lite"/>
    </source>
</evidence>
<name>A0A078AF08_STYLE</name>
<dbReference type="EMBL" id="CCKQ01008644">
    <property type="protein sequence ID" value="CDW80107.1"/>
    <property type="molecule type" value="Genomic_DNA"/>
</dbReference>
<proteinExistence type="predicted"/>
<dbReference type="InterPro" id="IPR029063">
    <property type="entry name" value="SAM-dependent_MTases_sf"/>
</dbReference>
<accession>A0A078AF08</accession>
<sequence length="613" mass="70507">MTSLEQQPENLLEIDENQAEELIKQQKIQERMNSEFEKELKRIYKEIDDLSSLLWSHKDQTQLIQRRDNKQKTRSNITTDVKEENQKWEKDTNAQFGYGEITRGALTNLISVLQRSESMLRIKLTPEQIQKLPFPLESYNLTEKSTFLDIGSGFGKPVFHASMQVYCRSKGIEVVPARVAFCIDEKYQILEHNKKKQEKKQRDLEKQNSNSTQKEDNQQESGNQNQVQAKGASEEMKTDLNNVNDNSSMNMMAHQENFEIRLVDSTYSSTYQLNERNQLPIGDVISLMTGSVESLRRLEVSLPQLRLYGIEFGDELVQKLKSIRRAIDSKLDNSDFSVNINMNSNSILSLNQAQISRLNQNQQDKNKSSKQQLNSSPLQSANTSASSTNKLNPFRRGNNNGDTLKAYFKDDWVDKTEFEVCDAAKPIEKYDIDGSDYTHIYSYNKVMSDSDRRGICKILNRTNFKIMAWYFGPEKTKQDGLRNFELLYKSPMQSTGNEKFTCYVYYKTKLFEAGVDDVSSSEEDEDENEESKAKKDSLSDEEGDDNNPESEKSGDSSSDEIEDGTAKKSSQQKPKKKRKGKKGRGRWGKRQGQSITKLESEVRPTKKQKKQSK</sequence>
<feature type="domain" description="DOT1" evidence="3">
    <location>
        <begin position="136"/>
        <end position="207"/>
    </location>
</feature>
<feature type="compositionally biased region" description="Basic residues" evidence="2">
    <location>
        <begin position="573"/>
        <end position="589"/>
    </location>
</feature>
<dbReference type="GO" id="GO:0031151">
    <property type="term" value="F:histone H3K79 methyltransferase activity"/>
    <property type="evidence" value="ECO:0007669"/>
    <property type="project" value="InterPro"/>
</dbReference>
<organism evidence="4 5">
    <name type="scientific">Stylonychia lemnae</name>
    <name type="common">Ciliate</name>
    <dbReference type="NCBI Taxonomy" id="5949"/>
    <lineage>
        <taxon>Eukaryota</taxon>
        <taxon>Sar</taxon>
        <taxon>Alveolata</taxon>
        <taxon>Ciliophora</taxon>
        <taxon>Intramacronucleata</taxon>
        <taxon>Spirotrichea</taxon>
        <taxon>Stichotrichia</taxon>
        <taxon>Sporadotrichida</taxon>
        <taxon>Oxytrichidae</taxon>
        <taxon>Stylonychinae</taxon>
        <taxon>Stylonychia</taxon>
    </lineage>
</organism>
<keyword evidence="5" id="KW-1185">Reference proteome</keyword>
<evidence type="ECO:0000313" key="4">
    <source>
        <dbReference type="EMBL" id="CDW80107.1"/>
    </source>
</evidence>
<feature type="region of interest" description="Disordered" evidence="2">
    <location>
        <begin position="194"/>
        <end position="243"/>
    </location>
</feature>
<dbReference type="Pfam" id="PF08123">
    <property type="entry name" value="DOT1"/>
    <property type="match status" value="1"/>
</dbReference>
<feature type="compositionally biased region" description="Acidic residues" evidence="2">
    <location>
        <begin position="539"/>
        <end position="548"/>
    </location>
</feature>
<feature type="compositionally biased region" description="Polar residues" evidence="2">
    <location>
        <begin position="219"/>
        <end position="228"/>
    </location>
</feature>